<feature type="region of interest" description="Disordered" evidence="1">
    <location>
        <begin position="24"/>
        <end position="43"/>
    </location>
</feature>
<dbReference type="RefSeq" id="WP_271633408.1">
    <property type="nucleotide sequence ID" value="NZ_CP094970.1"/>
</dbReference>
<keyword evidence="2" id="KW-0732">Signal</keyword>
<dbReference type="Pfam" id="PF19843">
    <property type="entry name" value="DUF6318"/>
    <property type="match status" value="1"/>
</dbReference>
<organism evidence="4 5">
    <name type="scientific">Solicola gregarius</name>
    <dbReference type="NCBI Taxonomy" id="2908642"/>
    <lineage>
        <taxon>Bacteria</taxon>
        <taxon>Bacillati</taxon>
        <taxon>Actinomycetota</taxon>
        <taxon>Actinomycetes</taxon>
        <taxon>Propionibacteriales</taxon>
        <taxon>Nocardioidaceae</taxon>
        <taxon>Solicola</taxon>
    </lineage>
</organism>
<evidence type="ECO:0000256" key="1">
    <source>
        <dbReference type="SAM" id="MobiDB-lite"/>
    </source>
</evidence>
<accession>A0AA46YJK0</accession>
<evidence type="ECO:0000313" key="5">
    <source>
        <dbReference type="Proteomes" id="UP001164390"/>
    </source>
</evidence>
<reference evidence="4" key="1">
    <citation type="submission" date="2022-01" db="EMBL/GenBank/DDBJ databases">
        <title>Nocardioidaceae gen. sp. A5X3R13.</title>
        <authorList>
            <person name="Lopez Marin M.A."/>
            <person name="Uhlik O."/>
        </authorList>
    </citation>
    <scope>NUCLEOTIDE SEQUENCE</scope>
    <source>
        <strain evidence="4">A5X3R13</strain>
    </source>
</reference>
<dbReference type="EMBL" id="CP094970">
    <property type="protein sequence ID" value="UYM04650.1"/>
    <property type="molecule type" value="Genomic_DNA"/>
</dbReference>
<feature type="chain" id="PRO_5041240520" evidence="2">
    <location>
        <begin position="24"/>
        <end position="188"/>
    </location>
</feature>
<dbReference type="Proteomes" id="UP001164390">
    <property type="component" value="Chromosome"/>
</dbReference>
<feature type="domain" description="DUF6318" evidence="3">
    <location>
        <begin position="46"/>
        <end position="124"/>
    </location>
</feature>
<evidence type="ECO:0000256" key="2">
    <source>
        <dbReference type="SAM" id="SignalP"/>
    </source>
</evidence>
<proteinExistence type="predicted"/>
<evidence type="ECO:0000313" key="4">
    <source>
        <dbReference type="EMBL" id="UYM04650.1"/>
    </source>
</evidence>
<evidence type="ECO:0000259" key="3">
    <source>
        <dbReference type="Pfam" id="PF19843"/>
    </source>
</evidence>
<dbReference type="PROSITE" id="PS51257">
    <property type="entry name" value="PROKAR_LIPOPROTEIN"/>
    <property type="match status" value="1"/>
</dbReference>
<feature type="signal peptide" evidence="2">
    <location>
        <begin position="1"/>
        <end position="23"/>
    </location>
</feature>
<protein>
    <submittedName>
        <fullName evidence="4">DUF6318 family protein</fullName>
    </submittedName>
</protein>
<name>A0AA46YJK0_9ACTN</name>
<gene>
    <name evidence="4" type="ORF">L0C25_19260</name>
</gene>
<dbReference type="AlphaFoldDB" id="A0AA46YJK0"/>
<dbReference type="InterPro" id="IPR046281">
    <property type="entry name" value="DUF6318"/>
</dbReference>
<keyword evidence="5" id="KW-1185">Reference proteome</keyword>
<dbReference type="KEGG" id="sgrg:L0C25_19260"/>
<sequence>MAGRRFLALIALLGCVLAGCSDAESDDDPAPLPTETPTSDVGERAVEVPVPPDAARKDTLKGAEAFIRHYIELLNYASDTGDTVALTTAAMDCSGCSKYEALFHRTYANGGFMKSAGWTPTYVLAVKQHDVVAVLVDVAAGRMRYRLSESEDPKIGRKDNFKLRFEVSRVGERWVVTDLGVQSIDEVR</sequence>